<name>A0ABT2RTB9_9FIRM</name>
<accession>A0ABT2RTB9</accession>
<protein>
    <submittedName>
        <fullName evidence="2">Ribonuclease H-like domain-containing protein</fullName>
    </submittedName>
</protein>
<dbReference type="Gene3D" id="3.30.420.10">
    <property type="entry name" value="Ribonuclease H-like superfamily/Ribonuclease H"/>
    <property type="match status" value="1"/>
</dbReference>
<dbReference type="InterPro" id="IPR012337">
    <property type="entry name" value="RNaseH-like_sf"/>
</dbReference>
<dbReference type="InterPro" id="IPR036397">
    <property type="entry name" value="RNaseH_sf"/>
</dbReference>
<evidence type="ECO:0000313" key="3">
    <source>
        <dbReference type="Proteomes" id="UP001652461"/>
    </source>
</evidence>
<comment type="caution">
    <text evidence="2">The sequence shown here is derived from an EMBL/GenBank/DDBJ whole genome shotgun (WGS) entry which is preliminary data.</text>
</comment>
<organism evidence="2 3">
    <name type="scientific">Laedolimicola ammoniilytica</name>
    <dbReference type="NCBI Taxonomy" id="2981771"/>
    <lineage>
        <taxon>Bacteria</taxon>
        <taxon>Bacillati</taxon>
        <taxon>Bacillota</taxon>
        <taxon>Clostridia</taxon>
        <taxon>Lachnospirales</taxon>
        <taxon>Lachnospiraceae</taxon>
        <taxon>Laedolimicola</taxon>
    </lineage>
</organism>
<dbReference type="EMBL" id="JAOQKC010000002">
    <property type="protein sequence ID" value="MCU6695567.1"/>
    <property type="molecule type" value="Genomic_DNA"/>
</dbReference>
<reference evidence="2 3" key="1">
    <citation type="journal article" date="2021" name="ISME Commun">
        <title>Automated analysis of genomic sequences facilitates high-throughput and comprehensive description of bacteria.</title>
        <authorList>
            <person name="Hitch T.C.A."/>
        </authorList>
    </citation>
    <scope>NUCLEOTIDE SEQUENCE [LARGE SCALE GENOMIC DNA]</scope>
    <source>
        <strain evidence="2 3">Sanger_04</strain>
    </source>
</reference>
<keyword evidence="3" id="KW-1185">Reference proteome</keyword>
<gene>
    <name evidence="2" type="ORF">OCV63_01485</name>
</gene>
<evidence type="ECO:0000259" key="1">
    <source>
        <dbReference type="Pfam" id="PF00075"/>
    </source>
</evidence>
<dbReference type="Pfam" id="PF00075">
    <property type="entry name" value="RNase_H"/>
    <property type="match status" value="1"/>
</dbReference>
<feature type="domain" description="RNase H type-1" evidence="1">
    <location>
        <begin position="3"/>
        <end position="85"/>
    </location>
</feature>
<dbReference type="RefSeq" id="WP_158361655.1">
    <property type="nucleotide sequence ID" value="NZ_JAOQKC010000002.1"/>
</dbReference>
<sequence>MIAVYCDGSYHADTGKAGIAVILYHNQAPVYLLTDEVVAANPTDAEMAALERGKSVVELLYPEESYELYTDCNNVVAKSQKKLQSIIRWIPREKNMVADALACCAHNFSVEYNADALNLLLKEKK</sequence>
<dbReference type="Proteomes" id="UP001652461">
    <property type="component" value="Unassembled WGS sequence"/>
</dbReference>
<evidence type="ECO:0000313" key="2">
    <source>
        <dbReference type="EMBL" id="MCU6695567.1"/>
    </source>
</evidence>
<dbReference type="InterPro" id="IPR044730">
    <property type="entry name" value="RNase_H-like_dom_plant"/>
</dbReference>
<dbReference type="CDD" id="cd06222">
    <property type="entry name" value="RNase_H_like"/>
    <property type="match status" value="1"/>
</dbReference>
<dbReference type="SUPFAM" id="SSF53098">
    <property type="entry name" value="Ribonuclease H-like"/>
    <property type="match status" value="1"/>
</dbReference>
<proteinExistence type="predicted"/>
<dbReference type="InterPro" id="IPR002156">
    <property type="entry name" value="RNaseH_domain"/>
</dbReference>